<evidence type="ECO:0000256" key="8">
    <source>
        <dbReference type="ARBA" id="ARBA00022827"/>
    </source>
</evidence>
<name>A0A426Q1V5_9CORY</name>
<evidence type="ECO:0000256" key="7">
    <source>
        <dbReference type="ARBA" id="ARBA00022741"/>
    </source>
</evidence>
<dbReference type="GO" id="GO:0005524">
    <property type="term" value="F:ATP binding"/>
    <property type="evidence" value="ECO:0007669"/>
    <property type="project" value="UniProtKB-KW"/>
</dbReference>
<evidence type="ECO:0000313" key="13">
    <source>
        <dbReference type="EMBL" id="RRO87922.1"/>
    </source>
</evidence>
<comment type="similarity">
    <text evidence="2">Belongs to the RibF family.</text>
</comment>
<reference evidence="13 14" key="1">
    <citation type="submission" date="2018-01" db="EMBL/GenBank/DDBJ databases">
        <title>Twenty Corynebacterium bovis Genomes.</title>
        <authorList>
            <person name="Gulvik C.A."/>
        </authorList>
    </citation>
    <scope>NUCLEOTIDE SEQUENCE [LARGE SCALE GENOMIC DNA]</scope>
    <source>
        <strain evidence="13 14">F6900</strain>
    </source>
</reference>
<evidence type="ECO:0000256" key="5">
    <source>
        <dbReference type="ARBA" id="ARBA00022679"/>
    </source>
</evidence>
<dbReference type="Pfam" id="PF06574">
    <property type="entry name" value="FAD_syn"/>
    <property type="match status" value="1"/>
</dbReference>
<dbReference type="SMART" id="SM00904">
    <property type="entry name" value="Flavokinase"/>
    <property type="match status" value="1"/>
</dbReference>
<dbReference type="GO" id="GO:0008531">
    <property type="term" value="F:riboflavin kinase activity"/>
    <property type="evidence" value="ECO:0007669"/>
    <property type="project" value="UniProtKB-EC"/>
</dbReference>
<dbReference type="GO" id="GO:0003919">
    <property type="term" value="F:FMN adenylyltransferase activity"/>
    <property type="evidence" value="ECO:0007669"/>
    <property type="project" value="UniProtKB-EC"/>
</dbReference>
<evidence type="ECO:0000256" key="10">
    <source>
        <dbReference type="ARBA" id="ARBA00047880"/>
    </source>
</evidence>
<dbReference type="SUPFAM" id="SSF82114">
    <property type="entry name" value="Riboflavin kinase-like"/>
    <property type="match status" value="1"/>
</dbReference>
<organism evidence="13 14">
    <name type="scientific">Corynebacterium bovis</name>
    <dbReference type="NCBI Taxonomy" id="36808"/>
    <lineage>
        <taxon>Bacteria</taxon>
        <taxon>Bacillati</taxon>
        <taxon>Actinomycetota</taxon>
        <taxon>Actinomycetes</taxon>
        <taxon>Mycobacteriales</taxon>
        <taxon>Corynebacteriaceae</taxon>
        <taxon>Corynebacterium</taxon>
    </lineage>
</organism>
<protein>
    <submittedName>
        <fullName evidence="13">Bifunctional riboflavin kinase/FAD synthetase</fullName>
    </submittedName>
</protein>
<evidence type="ECO:0000256" key="4">
    <source>
        <dbReference type="ARBA" id="ARBA00022643"/>
    </source>
</evidence>
<dbReference type="InterPro" id="IPR014729">
    <property type="entry name" value="Rossmann-like_a/b/a_fold"/>
</dbReference>
<dbReference type="PANTHER" id="PTHR22749">
    <property type="entry name" value="RIBOFLAVIN KINASE/FMN ADENYLYLTRANSFERASE"/>
    <property type="match status" value="1"/>
</dbReference>
<dbReference type="Proteomes" id="UP000276526">
    <property type="component" value="Unassembled WGS sequence"/>
</dbReference>
<evidence type="ECO:0000256" key="9">
    <source>
        <dbReference type="ARBA" id="ARBA00022840"/>
    </source>
</evidence>
<comment type="catalytic activity">
    <reaction evidence="10">
        <text>riboflavin + ATP = FMN + ADP + H(+)</text>
        <dbReference type="Rhea" id="RHEA:14357"/>
        <dbReference type="ChEBI" id="CHEBI:15378"/>
        <dbReference type="ChEBI" id="CHEBI:30616"/>
        <dbReference type="ChEBI" id="CHEBI:57986"/>
        <dbReference type="ChEBI" id="CHEBI:58210"/>
        <dbReference type="ChEBI" id="CHEBI:456216"/>
        <dbReference type="EC" id="2.7.1.26"/>
    </reaction>
</comment>
<gene>
    <name evidence="13" type="ORF">CXF48_00695</name>
</gene>
<keyword evidence="13" id="KW-0418">Kinase</keyword>
<dbReference type="Gene3D" id="2.40.30.30">
    <property type="entry name" value="Riboflavin kinase-like"/>
    <property type="match status" value="1"/>
</dbReference>
<keyword evidence="8" id="KW-0274">FAD</keyword>
<comment type="catalytic activity">
    <reaction evidence="11">
        <text>FMN + ATP + H(+) = FAD + diphosphate</text>
        <dbReference type="Rhea" id="RHEA:17237"/>
        <dbReference type="ChEBI" id="CHEBI:15378"/>
        <dbReference type="ChEBI" id="CHEBI:30616"/>
        <dbReference type="ChEBI" id="CHEBI:33019"/>
        <dbReference type="ChEBI" id="CHEBI:57692"/>
        <dbReference type="ChEBI" id="CHEBI:58210"/>
        <dbReference type="EC" id="2.7.7.2"/>
    </reaction>
</comment>
<keyword evidence="9" id="KW-0067">ATP-binding</keyword>
<dbReference type="GO" id="GO:0009231">
    <property type="term" value="P:riboflavin biosynthetic process"/>
    <property type="evidence" value="ECO:0007669"/>
    <property type="project" value="InterPro"/>
</dbReference>
<sequence length="367" mass="37641">MDIWHGLDSVPSDLTGSVVTIGVFDGVHRGHRELISRAVTAARSLGVPAVMCTFDPHPTEIFSPDRVPPLLGTVAQRAALAGEAGIDAAVVISFDDEISSWSPAEYVDRVLVDTLHARAVVVGANFTFGHRASGTPETLVELGRERGIDVTVVDLLTDPGAPAGGDDAATAAGAAAGAAGDGGDGAGADGSGSGDRHVVCSTWIRGRLAAGDVEGAAEALGRDFDVVGEVVHGAGRGGAELGFPTANLYLDERYALPADGVYAGYLRILPDPEAGVDAGAVVGTMPVDVDLPAAVSVGSNPTFGDARRSVEAFVLDHHADLYGRRVRVRFTGRVRGMVAFSGVDELMDAIARDVAQVRGMTVAPTSA</sequence>
<dbReference type="SUPFAM" id="SSF52374">
    <property type="entry name" value="Nucleotidylyl transferase"/>
    <property type="match status" value="1"/>
</dbReference>
<dbReference type="InterPro" id="IPR023468">
    <property type="entry name" value="Riboflavin_kinase"/>
</dbReference>
<dbReference type="Pfam" id="PF01687">
    <property type="entry name" value="Flavokinase"/>
    <property type="match status" value="1"/>
</dbReference>
<dbReference type="CDD" id="cd02064">
    <property type="entry name" value="FAD_synthetase_N"/>
    <property type="match status" value="1"/>
</dbReference>
<keyword evidence="3" id="KW-0285">Flavoprotein</keyword>
<dbReference type="PANTHER" id="PTHR22749:SF6">
    <property type="entry name" value="RIBOFLAVIN KINASE"/>
    <property type="match status" value="1"/>
</dbReference>
<dbReference type="AlphaFoldDB" id="A0A426Q1V5"/>
<feature type="domain" description="Riboflavin kinase" evidence="12">
    <location>
        <begin position="219"/>
        <end position="362"/>
    </location>
</feature>
<evidence type="ECO:0000256" key="6">
    <source>
        <dbReference type="ARBA" id="ARBA00022695"/>
    </source>
</evidence>
<dbReference type="InterPro" id="IPR015865">
    <property type="entry name" value="Riboflavin_kinase_bac/euk"/>
</dbReference>
<dbReference type="GO" id="GO:0006747">
    <property type="term" value="P:FAD biosynthetic process"/>
    <property type="evidence" value="ECO:0007669"/>
    <property type="project" value="UniProtKB-UniPathway"/>
</dbReference>
<dbReference type="RefSeq" id="WP_125173320.1">
    <property type="nucleotide sequence ID" value="NZ_JAPJOD010000042.1"/>
</dbReference>
<comment type="pathway">
    <text evidence="1">Cofactor biosynthesis; FAD biosynthesis; FAD from FMN: step 1/1.</text>
</comment>
<dbReference type="GO" id="GO:0009398">
    <property type="term" value="P:FMN biosynthetic process"/>
    <property type="evidence" value="ECO:0007669"/>
    <property type="project" value="TreeGrafter"/>
</dbReference>
<evidence type="ECO:0000256" key="1">
    <source>
        <dbReference type="ARBA" id="ARBA00004726"/>
    </source>
</evidence>
<accession>A0A426Q1V5</accession>
<evidence type="ECO:0000256" key="11">
    <source>
        <dbReference type="ARBA" id="ARBA00049494"/>
    </source>
</evidence>
<keyword evidence="7" id="KW-0547">Nucleotide-binding</keyword>
<dbReference type="Gene3D" id="3.40.50.620">
    <property type="entry name" value="HUPs"/>
    <property type="match status" value="1"/>
</dbReference>
<comment type="caution">
    <text evidence="13">The sequence shown here is derived from an EMBL/GenBank/DDBJ whole genome shotgun (WGS) entry which is preliminary data.</text>
</comment>
<evidence type="ECO:0000259" key="12">
    <source>
        <dbReference type="SMART" id="SM00904"/>
    </source>
</evidence>
<keyword evidence="5" id="KW-0808">Transferase</keyword>
<keyword evidence="6" id="KW-0548">Nucleotidyltransferase</keyword>
<dbReference type="NCBIfam" id="NF004160">
    <property type="entry name" value="PRK05627.1-3"/>
    <property type="match status" value="1"/>
</dbReference>
<evidence type="ECO:0000313" key="14">
    <source>
        <dbReference type="Proteomes" id="UP000276526"/>
    </source>
</evidence>
<dbReference type="InterPro" id="IPR023465">
    <property type="entry name" value="Riboflavin_kinase_dom_sf"/>
</dbReference>
<keyword evidence="4" id="KW-0288">FMN</keyword>
<dbReference type="FunFam" id="3.40.50.620:FF:000021">
    <property type="entry name" value="Riboflavin biosynthesis protein"/>
    <property type="match status" value="1"/>
</dbReference>
<proteinExistence type="inferred from homology"/>
<evidence type="ECO:0000256" key="3">
    <source>
        <dbReference type="ARBA" id="ARBA00022630"/>
    </source>
</evidence>
<dbReference type="EMBL" id="PQNK01000001">
    <property type="protein sequence ID" value="RRO87922.1"/>
    <property type="molecule type" value="Genomic_DNA"/>
</dbReference>
<dbReference type="InterPro" id="IPR015864">
    <property type="entry name" value="FAD_synthase"/>
</dbReference>
<dbReference type="UniPathway" id="UPA00277">
    <property type="reaction ID" value="UER00407"/>
</dbReference>
<evidence type="ECO:0000256" key="2">
    <source>
        <dbReference type="ARBA" id="ARBA00010214"/>
    </source>
</evidence>